<proteinExistence type="inferred from homology"/>
<keyword evidence="4 9" id="KW-0812">Transmembrane</keyword>
<feature type="transmembrane region" description="Helical" evidence="9">
    <location>
        <begin position="418"/>
        <end position="442"/>
    </location>
</feature>
<dbReference type="NCBIfam" id="NF038066">
    <property type="entry name" value="MptB"/>
    <property type="match status" value="1"/>
</dbReference>
<comment type="similarity">
    <text evidence="7">Belongs to the MptA/B family.</text>
</comment>
<feature type="transmembrane region" description="Helical" evidence="9">
    <location>
        <begin position="317"/>
        <end position="344"/>
    </location>
</feature>
<feature type="transmembrane region" description="Helical" evidence="9">
    <location>
        <begin position="381"/>
        <end position="406"/>
    </location>
</feature>
<evidence type="ECO:0000256" key="6">
    <source>
        <dbReference type="ARBA" id="ARBA00023136"/>
    </source>
</evidence>
<gene>
    <name evidence="10" type="primary">mptB</name>
    <name evidence="10" type="ORF">HED64_14755</name>
</gene>
<dbReference type="GO" id="GO:0016757">
    <property type="term" value="F:glycosyltransferase activity"/>
    <property type="evidence" value="ECO:0007669"/>
    <property type="project" value="UniProtKB-KW"/>
</dbReference>
<feature type="transmembrane region" description="Helical" evidence="9">
    <location>
        <begin position="492"/>
        <end position="511"/>
    </location>
</feature>
<feature type="transmembrane region" description="Helical" evidence="9">
    <location>
        <begin position="246"/>
        <end position="267"/>
    </location>
</feature>
<keyword evidence="11" id="KW-1185">Reference proteome</keyword>
<reference evidence="10 11" key="1">
    <citation type="submission" date="2020-04" db="EMBL/GenBank/DDBJ databases">
        <title>Paeniglutamicibacter sp. ANT13_2, a novel actinomycete isolated from sediment in Antarctica.</title>
        <authorList>
            <person name="Sakdapetsiri C."/>
            <person name="Pinyakong O."/>
        </authorList>
    </citation>
    <scope>NUCLEOTIDE SEQUENCE [LARGE SCALE GENOMIC DNA]</scope>
    <source>
        <strain evidence="10 11">ANT13_2</strain>
    </source>
</reference>
<evidence type="ECO:0000256" key="9">
    <source>
        <dbReference type="SAM" id="Phobius"/>
    </source>
</evidence>
<keyword evidence="3" id="KW-0808">Transferase</keyword>
<keyword evidence="6 9" id="KW-0472">Membrane</keyword>
<evidence type="ECO:0000313" key="11">
    <source>
        <dbReference type="Proteomes" id="UP000746595"/>
    </source>
</evidence>
<feature type="region of interest" description="Disordered" evidence="8">
    <location>
        <begin position="1"/>
        <end position="37"/>
    </location>
</feature>
<dbReference type="EMBL" id="JAAWVT010000007">
    <property type="protein sequence ID" value="NKG21961.1"/>
    <property type="molecule type" value="Genomic_DNA"/>
</dbReference>
<keyword evidence="5 9" id="KW-1133">Transmembrane helix</keyword>
<feature type="transmembrane region" description="Helical" evidence="9">
    <location>
        <begin position="517"/>
        <end position="537"/>
    </location>
</feature>
<feature type="transmembrane region" description="Helical" evidence="9">
    <location>
        <begin position="80"/>
        <end position="98"/>
    </location>
</feature>
<dbReference type="RefSeq" id="WP_168152760.1">
    <property type="nucleotide sequence ID" value="NZ_JAAWVT010000007.1"/>
</dbReference>
<feature type="transmembrane region" description="Helical" evidence="9">
    <location>
        <begin position="356"/>
        <end position="375"/>
    </location>
</feature>
<evidence type="ECO:0000256" key="1">
    <source>
        <dbReference type="ARBA" id="ARBA00004141"/>
    </source>
</evidence>
<evidence type="ECO:0000256" key="7">
    <source>
        <dbReference type="ARBA" id="ARBA00043987"/>
    </source>
</evidence>
<evidence type="ECO:0000256" key="8">
    <source>
        <dbReference type="SAM" id="MobiDB-lite"/>
    </source>
</evidence>
<evidence type="ECO:0000256" key="5">
    <source>
        <dbReference type="ARBA" id="ARBA00022989"/>
    </source>
</evidence>
<evidence type="ECO:0000256" key="2">
    <source>
        <dbReference type="ARBA" id="ARBA00022676"/>
    </source>
</evidence>
<dbReference type="InterPro" id="IPR049829">
    <property type="entry name" value="MptA/B-like"/>
</dbReference>
<name>A0ABX1G8C5_9MICC</name>
<comment type="caution">
    <text evidence="10">The sequence shown here is derived from an EMBL/GenBank/DDBJ whole genome shotgun (WGS) entry which is preliminary data.</text>
</comment>
<evidence type="ECO:0000313" key="10">
    <source>
        <dbReference type="EMBL" id="NKG21961.1"/>
    </source>
</evidence>
<evidence type="ECO:0000256" key="4">
    <source>
        <dbReference type="ARBA" id="ARBA00022692"/>
    </source>
</evidence>
<organism evidence="10 11">
    <name type="scientific">Paeniglutamicibacter terrestris</name>
    <dbReference type="NCBI Taxonomy" id="2723403"/>
    <lineage>
        <taxon>Bacteria</taxon>
        <taxon>Bacillati</taxon>
        <taxon>Actinomycetota</taxon>
        <taxon>Actinomycetes</taxon>
        <taxon>Micrococcales</taxon>
        <taxon>Micrococcaceae</taxon>
        <taxon>Paeniglutamicibacter</taxon>
    </lineage>
</organism>
<evidence type="ECO:0000256" key="3">
    <source>
        <dbReference type="ARBA" id="ARBA00022679"/>
    </source>
</evidence>
<feature type="transmembrane region" description="Helical" evidence="9">
    <location>
        <begin position="156"/>
        <end position="175"/>
    </location>
</feature>
<sequence length="559" mass="59968">MSPAMEHPASSVSPTGKMIRAEGTASGGQPAKTEPRSTRWGIAGATRILEKLRTRAATTPLLRHFTGGGEDSPNIAIGQGLVASLMVMFGSWGVGWIPSSQESLLSRAKPLLPLRVEAAGVITCTLLLALGSMLLFRAWLRLRQRSESQGPGAVKVIVRAIWIWSIPLFFSFPILSKDVYSYLGQGRLMHAGLSPYSDWVSQLPGWFAQGSDSLWAESSSPYGPLFLMYARFTYFISGAVPEYGVLMMRLIAVGGVALCAYTVVALAKISGRGAAWPLWISVANPLFLLNMVSGVHNDGLMIGGVLLGFLLVARKRYLLGVLAVSAAIAIKPIVVLVLPFLGIAMVGRHATLGRKMLAWSFAGSVTLAVMALLGWASGLWFGWIAAMASAGSAAFPYAPVGLLGMLAGWIGSLFGGDLTVISGAVFTAFRAVSLGLVFWLALRRPTGPPLLYSGYALLAAVVLAPIIQPWYLLWLIPFFALSRRYPIAWERALYILCLLLVLAGVVDQLSIGQWFSLLWVRIFAAVIGLAYMGYLVFIDPKTASTFGTERSAGQAPGVR</sequence>
<keyword evidence="2 10" id="KW-0328">Glycosyltransferase</keyword>
<feature type="transmembrane region" description="Helical" evidence="9">
    <location>
        <begin position="454"/>
        <end position="480"/>
    </location>
</feature>
<feature type="transmembrane region" description="Helical" evidence="9">
    <location>
        <begin position="118"/>
        <end position="136"/>
    </location>
</feature>
<protein>
    <submittedName>
        <fullName evidence="10">Polyprenol phosphomannose-dependent alpha 1,6 mannosyltransferase MptB</fullName>
    </submittedName>
</protein>
<comment type="subcellular location">
    <subcellularLocation>
        <location evidence="1">Membrane</location>
        <topology evidence="1">Multi-pass membrane protein</topology>
    </subcellularLocation>
</comment>
<dbReference type="Proteomes" id="UP000746595">
    <property type="component" value="Unassembled WGS sequence"/>
</dbReference>
<dbReference type="Pfam" id="PF26314">
    <property type="entry name" value="MptA_B_family"/>
    <property type="match status" value="1"/>
</dbReference>
<accession>A0ABX1G8C5</accession>